<accession>A0ABR7MCW4</accession>
<organism evidence="2 3">
    <name type="scientific">Flavihumibacter stibioxidans</name>
    <dbReference type="NCBI Taxonomy" id="1834163"/>
    <lineage>
        <taxon>Bacteria</taxon>
        <taxon>Pseudomonadati</taxon>
        <taxon>Bacteroidota</taxon>
        <taxon>Chitinophagia</taxon>
        <taxon>Chitinophagales</taxon>
        <taxon>Chitinophagaceae</taxon>
        <taxon>Flavihumibacter</taxon>
    </lineage>
</organism>
<comment type="caution">
    <text evidence="2">The sequence shown here is derived from an EMBL/GenBank/DDBJ whole genome shotgun (WGS) entry which is preliminary data.</text>
</comment>
<gene>
    <name evidence="2" type="ORF">BC349_15080</name>
</gene>
<evidence type="ECO:0008006" key="4">
    <source>
        <dbReference type="Google" id="ProtNLM"/>
    </source>
</evidence>
<proteinExistence type="predicted"/>
<evidence type="ECO:0000313" key="3">
    <source>
        <dbReference type="Proteomes" id="UP000765802"/>
    </source>
</evidence>
<dbReference type="Proteomes" id="UP000765802">
    <property type="component" value="Unassembled WGS sequence"/>
</dbReference>
<dbReference type="EMBL" id="MBUA01000027">
    <property type="protein sequence ID" value="MBC6492383.1"/>
    <property type="molecule type" value="Genomic_DNA"/>
</dbReference>
<sequence>MHNLCIIFAGMARIICKRFRFLPVLFFLFSTGTYGQDTLPSFSAQLRPGNKVLVSWNNHFGKKIRQISIQRSADSLRNYKTIMTLPDPTIPQNGYLDQKVIDTNHYYRLYILLDSGKYIFSPSKKATRPKPAPPATVVKTEKKPSEPVQNKHTTPIPPAPVAEKNKPAGETVVPAPIPERFILIERRDTVIGRISEKQIQRFRDSVSLKTKDTLVMLHPDTLEIRPFIPADVFRPSRFVFMDKSGLLHIELPDATRKKYMVRFFESDRTPLFDIKEIRDELLLLDKANFLHAGWYLFELYEEGKLKEKNRFFIARDF</sequence>
<feature type="region of interest" description="Disordered" evidence="1">
    <location>
        <begin position="123"/>
        <end position="170"/>
    </location>
</feature>
<protein>
    <recommendedName>
        <fullName evidence="4">DUF4384 domain-containing protein</fullName>
    </recommendedName>
</protein>
<name>A0ABR7MCW4_9BACT</name>
<evidence type="ECO:0000313" key="2">
    <source>
        <dbReference type="EMBL" id="MBC6492383.1"/>
    </source>
</evidence>
<reference evidence="2 3" key="1">
    <citation type="submission" date="2016-07" db="EMBL/GenBank/DDBJ databases">
        <title>Genome analysis of Flavihumibacter stibioxidans YS-17.</title>
        <authorList>
            <person name="Shi K."/>
            <person name="Han Y."/>
            <person name="Wang G."/>
        </authorList>
    </citation>
    <scope>NUCLEOTIDE SEQUENCE [LARGE SCALE GENOMIC DNA]</scope>
    <source>
        <strain evidence="2 3">YS-17</strain>
    </source>
</reference>
<evidence type="ECO:0000256" key="1">
    <source>
        <dbReference type="SAM" id="MobiDB-lite"/>
    </source>
</evidence>
<keyword evidence="3" id="KW-1185">Reference proteome</keyword>